<dbReference type="Gene3D" id="2.100.10.30">
    <property type="entry name" value="Jacalin-like lectin domain"/>
    <property type="match status" value="1"/>
</dbReference>
<proteinExistence type="predicted"/>
<feature type="chain" id="PRO_5035749373" description="Jacalin-type lectin domain-containing protein" evidence="1">
    <location>
        <begin position="22"/>
        <end position="199"/>
    </location>
</feature>
<feature type="domain" description="Jacalin-type lectin" evidence="2">
    <location>
        <begin position="56"/>
        <end position="193"/>
    </location>
</feature>
<accession>A0A8T0I8J1</accession>
<comment type="caution">
    <text evidence="3">The sequence shown here is derived from an EMBL/GenBank/DDBJ whole genome shotgun (WGS) entry which is preliminary data.</text>
</comment>
<gene>
    <name evidence="3" type="ORF">KC19_4G092300</name>
</gene>
<dbReference type="InterPro" id="IPR001229">
    <property type="entry name" value="Jacalin-like_lectin_dom"/>
</dbReference>
<reference evidence="3" key="1">
    <citation type="submission" date="2020-06" db="EMBL/GenBank/DDBJ databases">
        <title>WGS assembly of Ceratodon purpureus strain R40.</title>
        <authorList>
            <person name="Carey S.B."/>
            <person name="Jenkins J."/>
            <person name="Shu S."/>
            <person name="Lovell J.T."/>
            <person name="Sreedasyam A."/>
            <person name="Maumus F."/>
            <person name="Tiley G.P."/>
            <person name="Fernandez-Pozo N."/>
            <person name="Barry K."/>
            <person name="Chen C."/>
            <person name="Wang M."/>
            <person name="Lipzen A."/>
            <person name="Daum C."/>
            <person name="Saski C.A."/>
            <person name="Payton A.C."/>
            <person name="Mcbreen J.C."/>
            <person name="Conrad R.E."/>
            <person name="Kollar L.M."/>
            <person name="Olsson S."/>
            <person name="Huttunen S."/>
            <person name="Landis J.B."/>
            <person name="Wickett N.J."/>
            <person name="Johnson M.G."/>
            <person name="Rensing S.A."/>
            <person name="Grimwood J."/>
            <person name="Schmutz J."/>
            <person name="Mcdaniel S.F."/>
        </authorList>
    </citation>
    <scope>NUCLEOTIDE SEQUENCE</scope>
    <source>
        <strain evidence="3">R40</strain>
    </source>
</reference>
<evidence type="ECO:0000256" key="1">
    <source>
        <dbReference type="SAM" id="SignalP"/>
    </source>
</evidence>
<dbReference type="Pfam" id="PF01419">
    <property type="entry name" value="Jacalin"/>
    <property type="match status" value="1"/>
</dbReference>
<keyword evidence="4" id="KW-1185">Reference proteome</keyword>
<feature type="signal peptide" evidence="1">
    <location>
        <begin position="1"/>
        <end position="21"/>
    </location>
</feature>
<evidence type="ECO:0000313" key="3">
    <source>
        <dbReference type="EMBL" id="KAG0579346.1"/>
    </source>
</evidence>
<protein>
    <recommendedName>
        <fullName evidence="2">Jacalin-type lectin domain-containing protein</fullName>
    </recommendedName>
</protein>
<dbReference type="AlphaFoldDB" id="A0A8T0I8J1"/>
<dbReference type="Proteomes" id="UP000822688">
    <property type="component" value="Chromosome 4"/>
</dbReference>
<sequence length="199" mass="21584">MTKGTIVLLLLGLFAASGVYGTRNAPSRMLAVEGPPVRFLDCEHKFGPWPPTIPKGSSGWQDGQHGNMSTFLISFTNTGIKGIQTKWVSFLTADQTTPSFVTFTHGTVTGTQKATFTWKVKDPTNTPFVRLGGSYNTKYGLDTLSFIDSNNNQYTWGNYQKPGPKSFFSPAGQGYVVGLFGANNKTHLTQIGVCMSGPK</sequence>
<organism evidence="3 4">
    <name type="scientific">Ceratodon purpureus</name>
    <name type="common">Fire moss</name>
    <name type="synonym">Dicranum purpureum</name>
    <dbReference type="NCBI Taxonomy" id="3225"/>
    <lineage>
        <taxon>Eukaryota</taxon>
        <taxon>Viridiplantae</taxon>
        <taxon>Streptophyta</taxon>
        <taxon>Embryophyta</taxon>
        <taxon>Bryophyta</taxon>
        <taxon>Bryophytina</taxon>
        <taxon>Bryopsida</taxon>
        <taxon>Dicranidae</taxon>
        <taxon>Pseudoditrichales</taxon>
        <taxon>Ditrichaceae</taxon>
        <taxon>Ceratodon</taxon>
    </lineage>
</organism>
<dbReference type="EMBL" id="CM026424">
    <property type="protein sequence ID" value="KAG0579346.1"/>
    <property type="molecule type" value="Genomic_DNA"/>
</dbReference>
<name>A0A8T0I8J1_CERPU</name>
<evidence type="ECO:0000313" key="4">
    <source>
        <dbReference type="Proteomes" id="UP000822688"/>
    </source>
</evidence>
<evidence type="ECO:0000259" key="2">
    <source>
        <dbReference type="Pfam" id="PF01419"/>
    </source>
</evidence>
<dbReference type="InterPro" id="IPR036404">
    <property type="entry name" value="Jacalin-like_lectin_dom_sf"/>
</dbReference>
<keyword evidence="1" id="KW-0732">Signal</keyword>
<dbReference type="SUPFAM" id="SSF51101">
    <property type="entry name" value="Mannose-binding lectins"/>
    <property type="match status" value="1"/>
</dbReference>